<dbReference type="Pfam" id="PF00775">
    <property type="entry name" value="Dioxygenase_C"/>
    <property type="match status" value="1"/>
</dbReference>
<dbReference type="GO" id="GO:0008199">
    <property type="term" value="F:ferric iron binding"/>
    <property type="evidence" value="ECO:0007669"/>
    <property type="project" value="InterPro"/>
</dbReference>
<dbReference type="SUPFAM" id="SSF49482">
    <property type="entry name" value="Aromatic compound dioxygenase"/>
    <property type="match status" value="1"/>
</dbReference>
<evidence type="ECO:0000313" key="2">
    <source>
        <dbReference type="EMBL" id="OUD08865.1"/>
    </source>
</evidence>
<evidence type="ECO:0000259" key="1">
    <source>
        <dbReference type="Pfam" id="PF00775"/>
    </source>
</evidence>
<proteinExistence type="predicted"/>
<sequence>MSDIHDHDHGLQHDLPRLIGRRKALMLVGLGTGIALAGPAAAADLMCVVDQQETAGPYPADGTNAKAGQTVNVLTQEGVIREDLRTSFGDYEGTIAEGVQLDMQLQLVNVNDNCAPVSGYALYLWHCDVTGLYSLYDTTDRNYLRGVGISDENGIVKFTSIFPGCYDGRWPHMHFEVFASPDDIATGRDSLLISQIAFNEDDCETVYNAKSDLYSNGIRNLGRQSLTRDMVFGDSSDAQMEQRTMVVTGDPETGYTGTVTIGLAL</sequence>
<dbReference type="EMBL" id="MSPP01000003">
    <property type="protein sequence ID" value="OUD08865.1"/>
    <property type="molecule type" value="Genomic_DNA"/>
</dbReference>
<dbReference type="InterPro" id="IPR015889">
    <property type="entry name" value="Intradiol_dOase_core"/>
</dbReference>
<dbReference type="PANTHER" id="PTHR34315:SF1">
    <property type="entry name" value="INTRADIOL RING-CLEAVAGE DIOXYGENASES DOMAIN-CONTAINING PROTEIN-RELATED"/>
    <property type="match status" value="1"/>
</dbReference>
<dbReference type="InterPro" id="IPR006311">
    <property type="entry name" value="TAT_signal"/>
</dbReference>
<keyword evidence="3" id="KW-1185">Reference proteome</keyword>
<protein>
    <recommendedName>
        <fullName evidence="1">Intradiol ring-cleavage dioxygenases domain-containing protein</fullName>
    </recommendedName>
</protein>
<dbReference type="PANTHER" id="PTHR34315">
    <property type="match status" value="1"/>
</dbReference>
<reference evidence="2 3" key="1">
    <citation type="submission" date="2016-12" db="EMBL/GenBank/DDBJ databases">
        <title>The draft genome sequence of HSLHS2.</title>
        <authorList>
            <person name="Hu D."/>
            <person name="Wang L."/>
            <person name="Shao Z."/>
        </authorList>
    </citation>
    <scope>NUCLEOTIDE SEQUENCE [LARGE SCALE GENOMIC DNA]</scope>
    <source>
        <strain evidence="2">MCCC 1A06712</strain>
    </source>
</reference>
<feature type="domain" description="Intradiol ring-cleavage dioxygenases" evidence="1">
    <location>
        <begin position="97"/>
        <end position="169"/>
    </location>
</feature>
<dbReference type="OrthoDB" id="9800887at2"/>
<organism evidence="2 3">
    <name type="scientific">Marivivens niveibacter</name>
    <dbReference type="NCBI Taxonomy" id="1930667"/>
    <lineage>
        <taxon>Bacteria</taxon>
        <taxon>Pseudomonadati</taxon>
        <taxon>Pseudomonadota</taxon>
        <taxon>Alphaproteobacteria</taxon>
        <taxon>Rhodobacterales</taxon>
        <taxon>Paracoccaceae</taxon>
        <taxon>Marivivens group</taxon>
        <taxon>Marivivens</taxon>
    </lineage>
</organism>
<dbReference type="Proteomes" id="UP000194664">
    <property type="component" value="Unassembled WGS sequence"/>
</dbReference>
<dbReference type="AlphaFoldDB" id="A0A251WXK2"/>
<dbReference type="InterPro" id="IPR000627">
    <property type="entry name" value="Intradiol_dOase_C"/>
</dbReference>
<accession>A0A251WXK2</accession>
<dbReference type="PROSITE" id="PS51318">
    <property type="entry name" value="TAT"/>
    <property type="match status" value="1"/>
</dbReference>
<gene>
    <name evidence="2" type="ORF">BVC71_09075</name>
</gene>
<dbReference type="Gene3D" id="2.60.130.10">
    <property type="entry name" value="Aromatic compound dioxygenase"/>
    <property type="match status" value="1"/>
</dbReference>
<name>A0A251WXK2_9RHOB</name>
<evidence type="ECO:0000313" key="3">
    <source>
        <dbReference type="Proteomes" id="UP000194664"/>
    </source>
</evidence>
<dbReference type="GO" id="GO:0016702">
    <property type="term" value="F:oxidoreductase activity, acting on single donors with incorporation of molecular oxygen, incorporation of two atoms of oxygen"/>
    <property type="evidence" value="ECO:0007669"/>
    <property type="project" value="InterPro"/>
</dbReference>
<dbReference type="RefSeq" id="WP_086451354.1">
    <property type="nucleotide sequence ID" value="NZ_MSPP01000003.1"/>
</dbReference>
<comment type="caution">
    <text evidence="2">The sequence shown here is derived from an EMBL/GenBank/DDBJ whole genome shotgun (WGS) entry which is preliminary data.</text>
</comment>